<comment type="caution">
    <text evidence="1">The sequence shown here is derived from an EMBL/GenBank/DDBJ whole genome shotgun (WGS) entry which is preliminary data.</text>
</comment>
<organism evidence="1 2">
    <name type="scientific">Glutamicibacter ardleyensis</name>
    <dbReference type="NCBI Taxonomy" id="225894"/>
    <lineage>
        <taxon>Bacteria</taxon>
        <taxon>Bacillati</taxon>
        <taxon>Actinomycetota</taxon>
        <taxon>Actinomycetes</taxon>
        <taxon>Micrococcales</taxon>
        <taxon>Micrococcaceae</taxon>
        <taxon>Glutamicibacter</taxon>
    </lineage>
</organism>
<sequence>MNASLHTVAIGGLSRSALKSKLRDRGIQLNDFANQLVQHPVFNNVQAPIVKHFAIRRLADLGLNDGASLSEVFSAAQRQQLSLCPVTAGPYLRLAYTNQPMSKHSVLNVGKAPNSSLTVASVALGDDEFPKGFYLRTVDDQQWLRGYRCTDEHLFSADDHFIFVAGS</sequence>
<evidence type="ECO:0000313" key="1">
    <source>
        <dbReference type="EMBL" id="GGJ54969.1"/>
    </source>
</evidence>
<proteinExistence type="predicted"/>
<evidence type="ECO:0000313" key="2">
    <source>
        <dbReference type="Proteomes" id="UP000606115"/>
    </source>
</evidence>
<reference evidence="2" key="1">
    <citation type="journal article" date="2019" name="Int. J. Syst. Evol. Microbiol.">
        <title>The Global Catalogue of Microorganisms (GCM) 10K type strain sequencing project: providing services to taxonomists for standard genome sequencing and annotation.</title>
        <authorList>
            <consortium name="The Broad Institute Genomics Platform"/>
            <consortium name="The Broad Institute Genome Sequencing Center for Infectious Disease"/>
            <person name="Wu L."/>
            <person name="Ma J."/>
        </authorList>
    </citation>
    <scope>NUCLEOTIDE SEQUENCE [LARGE SCALE GENOMIC DNA]</scope>
    <source>
        <strain evidence="2">CGMCC 1.3685</strain>
    </source>
</reference>
<dbReference type="RefSeq" id="WP_188684431.1">
    <property type="nucleotide sequence ID" value="NZ_BMKX01000002.1"/>
</dbReference>
<evidence type="ECO:0008006" key="3">
    <source>
        <dbReference type="Google" id="ProtNLM"/>
    </source>
</evidence>
<keyword evidence="2" id="KW-1185">Reference proteome</keyword>
<name>A0ABQ2DE46_9MICC</name>
<accession>A0ABQ2DE46</accession>
<dbReference type="GeneID" id="303303590"/>
<dbReference type="EMBL" id="BMKX01000002">
    <property type="protein sequence ID" value="GGJ54969.1"/>
    <property type="molecule type" value="Genomic_DNA"/>
</dbReference>
<gene>
    <name evidence="1" type="ORF">GCM10007173_12090</name>
</gene>
<protein>
    <recommendedName>
        <fullName evidence="3">Helicase</fullName>
    </recommendedName>
</protein>
<dbReference type="Proteomes" id="UP000606115">
    <property type="component" value="Unassembled WGS sequence"/>
</dbReference>